<organism evidence="2 3">
    <name type="scientific">Herbaspirillum seropedicae (strain SmR1)</name>
    <dbReference type="NCBI Taxonomy" id="757424"/>
    <lineage>
        <taxon>Bacteria</taxon>
        <taxon>Pseudomonadati</taxon>
        <taxon>Pseudomonadota</taxon>
        <taxon>Betaproteobacteria</taxon>
        <taxon>Burkholderiales</taxon>
        <taxon>Oxalobacteraceae</taxon>
        <taxon>Herbaspirillum</taxon>
    </lineage>
</organism>
<gene>
    <name evidence="2" type="ordered locus">Hsero_0395</name>
</gene>
<name>D8IX45_HERSS</name>
<proteinExistence type="predicted"/>
<sequence length="107" mass="11977">MSKPDNAELDRIRRELAEVYHEAAWKAAALITRASAVRDGLDQPLEPDEWESLRLILNRLNSAARHAEQVLRHIRRPFGPDRCCAGEAGLEPEDLPAALRSQDKGIA</sequence>
<dbReference type="Proteomes" id="UP000000329">
    <property type="component" value="Chromosome"/>
</dbReference>
<dbReference type="EMBL" id="CP002039">
    <property type="protein sequence ID" value="ADJ61920.1"/>
    <property type="molecule type" value="Genomic_DNA"/>
</dbReference>
<reference evidence="2 3" key="1">
    <citation type="submission" date="2010-04" db="EMBL/GenBank/DDBJ databases">
        <title>The genome of Herbaspirillum seropedicae SmR1, an endophytic, nitrogen-fixing, plant-growth promoting beta-Proteobacteria.</title>
        <authorList>
            <person name="Pedrosa F.O."/>
            <person name="Monteiro R.A."/>
            <person name="Wassem R."/>
            <person name="Cruz L.M."/>
            <person name="Ayub R.A."/>
            <person name="Colauto N.B."/>
            <person name="Fernandez M.A."/>
            <person name="Fungaro M.H.P."/>
            <person name="Grisard E.C."/>
            <person name="Hungria M."/>
            <person name="Madeira H.M.F."/>
            <person name="Nodari R.O."/>
            <person name="Osaku C.A."/>
            <person name="Petzl-Erler M.L."/>
            <person name="Terenzi H."/>
            <person name="Vieira L.G.E."/>
            <person name="Almeida M.I.M."/>
            <person name="Alves L.R."/>
            <person name="Arantes O.M.N."/>
            <person name="Balsanelli E."/>
            <person name="Barcellos F.G."/>
            <person name="Baura V.A."/>
            <person name="Binde D.R."/>
            <person name="Campo R.J."/>
            <person name="Chubatsu L.S."/>
            <person name="Chueire L.M.O."/>
            <person name="Ciferri R.R."/>
            <person name="Correa L.C."/>
            <person name="da Conceicao Silva J.L."/>
            <person name="Dabul A.N.G."/>
            <person name="Dambros B.P."/>
            <person name="Faoro H."/>
            <person name="Favetti A."/>
            <person name="Friedermann G."/>
            <person name="Furlaneto M.C."/>
            <person name="Gasques L.S."/>
            <person name="Gimenes C.C.T."/>
            <person name="Gioppo N.M.R."/>
            <person name="Glienke-Blanco C."/>
            <person name="Godoy L.P."/>
            <person name="Guerra M.P."/>
            <person name="Karp S."/>
            <person name="Kava-Cordeiro V."/>
            <person name="Margarido V.P."/>
            <person name="Mathioni S.M."/>
            <person name="Menck-Soares M.A."/>
            <person name="Murace N.K."/>
            <person name="Nicolas M.F."/>
            <person name="Oliveira C.E.C."/>
            <person name="Pagnan N.A.B."/>
            <person name="Pamphile J.A."/>
            <person name="Patussi E.V."/>
            <person name="Pereira L.F.P."/>
            <person name="Pereira-Ferrari L."/>
            <person name="Pinto F.G.S."/>
            <person name="Precoma C."/>
            <person name="Prioli A.J."/>
            <person name="Prioli S.M.A.P."/>
            <person name="Raittz R.T."/>
            <person name="Ramos H.J.O."/>
            <person name="Ribeiro E.M.S.F."/>
            <person name="Rigo L.U."/>
            <person name="Rocha C.L.M.S.C."/>
            <person name="Rocha S.N."/>
            <person name="Santos K."/>
            <person name="Satori D."/>
            <person name="Silva A.G."/>
            <person name="Simao R.C.G."/>
            <person name="Soares M.A.M."/>
            <person name="Souza E.M."/>
            <person name="Steffens M.B.R."/>
            <person name="Steindel M."/>
            <person name="Tadra-Sfeir M.Z."/>
            <person name="Takahashi E.K."/>
            <person name="Torres R.A."/>
            <person name="Valle J.S."/>
            <person name="Vernal J.I."/>
            <person name="Vilas-Boas L.A."/>
            <person name="Watanabe M.A.E."/>
            <person name="Weiss V.A."/>
            <person name="Yates M.A."/>
            <person name="Souza E.M."/>
        </authorList>
    </citation>
    <scope>NUCLEOTIDE SEQUENCE [LARGE SCALE GENOMIC DNA]</scope>
    <source>
        <strain evidence="2 3">SmR1</strain>
    </source>
</reference>
<dbReference type="RefSeq" id="WP_013232440.1">
    <property type="nucleotide sequence ID" value="NC_014323.1"/>
</dbReference>
<evidence type="ECO:0000313" key="2">
    <source>
        <dbReference type="EMBL" id="ADJ61920.1"/>
    </source>
</evidence>
<dbReference type="AlphaFoldDB" id="D8IX45"/>
<dbReference type="HOGENOM" id="CLU_2206410_0_0_4"/>
<protein>
    <submittedName>
        <fullName evidence="2">Uncharacterized protein</fullName>
    </submittedName>
</protein>
<evidence type="ECO:0000313" key="3">
    <source>
        <dbReference type="Proteomes" id="UP000000329"/>
    </source>
</evidence>
<dbReference type="STRING" id="757424.Hsero_0395"/>
<dbReference type="GeneID" id="29392711"/>
<keyword evidence="3" id="KW-1185">Reference proteome</keyword>
<accession>D8IX45</accession>
<feature type="region of interest" description="Disordered" evidence="1">
    <location>
        <begin position="88"/>
        <end position="107"/>
    </location>
</feature>
<dbReference type="KEGG" id="hse:Hsero_0395"/>
<evidence type="ECO:0000256" key="1">
    <source>
        <dbReference type="SAM" id="MobiDB-lite"/>
    </source>
</evidence>